<reference evidence="10" key="1">
    <citation type="journal article" date="2023" name="Mol. Biol. Evol.">
        <title>Third-Generation Sequencing Reveals the Adaptive Role of the Epigenome in Three Deep-Sea Polychaetes.</title>
        <authorList>
            <person name="Perez M."/>
            <person name="Aroh O."/>
            <person name="Sun Y."/>
            <person name="Lan Y."/>
            <person name="Juniper S.K."/>
            <person name="Young C.R."/>
            <person name="Angers B."/>
            <person name="Qian P.Y."/>
        </authorList>
    </citation>
    <scope>NUCLEOTIDE SEQUENCE</scope>
    <source>
        <strain evidence="10">P08H-3</strain>
    </source>
</reference>
<dbReference type="InterPro" id="IPR001548">
    <property type="entry name" value="Peptidase_M2"/>
</dbReference>
<organism evidence="10 11">
    <name type="scientific">Paralvinella palmiformis</name>
    <dbReference type="NCBI Taxonomy" id="53620"/>
    <lineage>
        <taxon>Eukaryota</taxon>
        <taxon>Metazoa</taxon>
        <taxon>Spiralia</taxon>
        <taxon>Lophotrochozoa</taxon>
        <taxon>Annelida</taxon>
        <taxon>Polychaeta</taxon>
        <taxon>Sedentaria</taxon>
        <taxon>Canalipalpata</taxon>
        <taxon>Terebellida</taxon>
        <taxon>Terebelliformia</taxon>
        <taxon>Alvinellidae</taxon>
        <taxon>Paralvinella</taxon>
    </lineage>
</organism>
<proteinExistence type="inferred from homology"/>
<dbReference type="Gene3D" id="1.10.1370.30">
    <property type="match status" value="1"/>
</dbReference>
<gene>
    <name evidence="10" type="ORF">LSH36_399g03007</name>
</gene>
<dbReference type="EMBL" id="JAODUP010000399">
    <property type="protein sequence ID" value="KAK2150588.1"/>
    <property type="molecule type" value="Genomic_DNA"/>
</dbReference>
<keyword evidence="4 8" id="KW-0325">Glycoprotein</keyword>
<dbReference type="GO" id="GO:0046872">
    <property type="term" value="F:metal ion binding"/>
    <property type="evidence" value="ECO:0007669"/>
    <property type="project" value="UniProtKB-KW"/>
</dbReference>
<dbReference type="PANTHER" id="PTHR10514:SF27">
    <property type="entry name" value="ANGIOTENSIN-CONVERTING ENZYME"/>
    <property type="match status" value="1"/>
</dbReference>
<keyword evidence="8" id="KW-0482">Metalloprotease</keyword>
<evidence type="ECO:0000256" key="8">
    <source>
        <dbReference type="RuleBase" id="RU361144"/>
    </source>
</evidence>
<evidence type="ECO:0000256" key="6">
    <source>
        <dbReference type="PIRSR" id="PIRSR601548-4"/>
    </source>
</evidence>
<dbReference type="AlphaFoldDB" id="A0AAD9JCJ6"/>
<comment type="cofactor">
    <cofactor evidence="8">
        <name>Zn(2+)</name>
        <dbReference type="ChEBI" id="CHEBI:29105"/>
    </cofactor>
    <text evidence="8">Binds 1 zinc ion per subunit.</text>
</comment>
<dbReference type="EC" id="3.4.-.-" evidence="8"/>
<sequence length="235" mass="26801">MSLSVSTPEHLKSIGLLQEISTDKEYVINYLMGQALERIAFLPFGFLIDQFRWSVFRGETTAENYNEKWWQLRCKHQGLSPPIPRGAADFDPGSKFHIPSNTPYIRYFVSFVIQFQFHKALCEVSGHKGPLHRCDIYNSAAAGKKLRDMLAMGSSKPWPDAMEAITGQRKMDAKPLIEFFQPLTDWLIEQNAGYDVTWQDECPPGTFSSGSGTLSRMTTAMCLLYIFIGFYFQIQ</sequence>
<dbReference type="GO" id="GO:0004180">
    <property type="term" value="F:carboxypeptidase activity"/>
    <property type="evidence" value="ECO:0007669"/>
    <property type="project" value="UniProtKB-KW"/>
</dbReference>
<keyword evidence="8" id="KW-0479">Metal-binding</keyword>
<keyword evidence="11" id="KW-1185">Reference proteome</keyword>
<dbReference type="PANTHER" id="PTHR10514">
    <property type="entry name" value="ANGIOTENSIN-CONVERTING ENZYME"/>
    <property type="match status" value="1"/>
</dbReference>
<feature type="binding site" evidence="5">
    <location>
        <position position="106"/>
    </location>
    <ligand>
        <name>chloride</name>
        <dbReference type="ChEBI" id="CHEBI:17996"/>
        <label>1</label>
    </ligand>
</feature>
<keyword evidence="2" id="KW-0732">Signal</keyword>
<dbReference type="SUPFAM" id="SSF55486">
    <property type="entry name" value="Metalloproteases ('zincins'), catalytic domain"/>
    <property type="match status" value="1"/>
</dbReference>
<evidence type="ECO:0000256" key="9">
    <source>
        <dbReference type="SAM" id="Phobius"/>
    </source>
</evidence>
<comment type="similarity">
    <text evidence="1 7 8">Belongs to the peptidase M2 family.</text>
</comment>
<evidence type="ECO:0000256" key="2">
    <source>
        <dbReference type="ARBA" id="ARBA00022729"/>
    </source>
</evidence>
<protein>
    <recommendedName>
        <fullName evidence="8">Angiotensin-converting enzyme</fullName>
        <ecNumber evidence="8">3.4.-.-</ecNumber>
    </recommendedName>
</protein>
<dbReference type="GO" id="GO:0008241">
    <property type="term" value="F:peptidyl-dipeptidase activity"/>
    <property type="evidence" value="ECO:0007669"/>
    <property type="project" value="InterPro"/>
</dbReference>
<comment type="caution">
    <text evidence="7">Lacks conserved residue(s) required for the propagation of feature annotation.</text>
</comment>
<feature type="disulfide bond" evidence="6">
    <location>
        <begin position="122"/>
        <end position="134"/>
    </location>
</feature>
<dbReference type="FunFam" id="1.10.1370.30:FF:000005">
    <property type="entry name" value="Angiotensin-converting enzyme"/>
    <property type="match status" value="1"/>
</dbReference>
<keyword evidence="9" id="KW-0472">Membrane</keyword>
<evidence type="ECO:0000256" key="3">
    <source>
        <dbReference type="ARBA" id="ARBA00023157"/>
    </source>
</evidence>
<keyword evidence="9" id="KW-1133">Transmembrane helix</keyword>
<keyword evidence="9" id="KW-0812">Transmembrane</keyword>
<dbReference type="GO" id="GO:0008237">
    <property type="term" value="F:metallopeptidase activity"/>
    <property type="evidence" value="ECO:0007669"/>
    <property type="project" value="UniProtKB-KW"/>
</dbReference>
<keyword evidence="3 6" id="KW-1015">Disulfide bond</keyword>
<dbReference type="CDD" id="cd06461">
    <property type="entry name" value="M2_ACE"/>
    <property type="match status" value="1"/>
</dbReference>
<accession>A0AAD9JCJ6</accession>
<evidence type="ECO:0000313" key="10">
    <source>
        <dbReference type="EMBL" id="KAK2150588.1"/>
    </source>
</evidence>
<keyword evidence="8" id="KW-0378">Hydrolase</keyword>
<feature type="transmembrane region" description="Helical" evidence="9">
    <location>
        <begin position="214"/>
        <end position="232"/>
    </location>
</feature>
<dbReference type="Proteomes" id="UP001208570">
    <property type="component" value="Unassembled WGS sequence"/>
</dbReference>
<dbReference type="Pfam" id="PF01401">
    <property type="entry name" value="Peptidase_M2"/>
    <property type="match status" value="1"/>
</dbReference>
<dbReference type="PRINTS" id="PR00791">
    <property type="entry name" value="PEPDIPTASEA"/>
</dbReference>
<evidence type="ECO:0000256" key="5">
    <source>
        <dbReference type="PIRSR" id="PIRSR601548-2"/>
    </source>
</evidence>
<evidence type="ECO:0000256" key="1">
    <source>
        <dbReference type="ARBA" id="ARBA00008139"/>
    </source>
</evidence>
<evidence type="ECO:0000313" key="11">
    <source>
        <dbReference type="Proteomes" id="UP001208570"/>
    </source>
</evidence>
<comment type="caution">
    <text evidence="10">The sequence shown here is derived from an EMBL/GenBank/DDBJ whole genome shotgun (WGS) entry which is preliminary data.</text>
</comment>
<name>A0AAD9JCJ6_9ANNE</name>
<evidence type="ECO:0000256" key="4">
    <source>
        <dbReference type="ARBA" id="ARBA00023180"/>
    </source>
</evidence>
<dbReference type="GO" id="GO:0006508">
    <property type="term" value="P:proteolysis"/>
    <property type="evidence" value="ECO:0007669"/>
    <property type="project" value="UniProtKB-KW"/>
</dbReference>
<dbReference type="PROSITE" id="PS52011">
    <property type="entry name" value="PEPTIDASE_M2"/>
    <property type="match status" value="1"/>
</dbReference>
<dbReference type="GO" id="GO:0005886">
    <property type="term" value="C:plasma membrane"/>
    <property type="evidence" value="ECO:0007669"/>
    <property type="project" value="TreeGrafter"/>
</dbReference>
<keyword evidence="8" id="KW-0121">Carboxypeptidase</keyword>
<evidence type="ECO:0000256" key="7">
    <source>
        <dbReference type="PROSITE-ProRule" id="PRU01355"/>
    </source>
</evidence>
<keyword evidence="8" id="KW-0645">Protease</keyword>
<keyword evidence="8" id="KW-0862">Zinc</keyword>